<feature type="transmembrane region" description="Helical" evidence="2">
    <location>
        <begin position="275"/>
        <end position="297"/>
    </location>
</feature>
<proteinExistence type="predicted"/>
<dbReference type="PANTHER" id="PTHR11972:SF153">
    <property type="entry name" value="SUPEROXIDE-GENERATING NADPH OXIDASE HEAVY CHAIN SUBUNIT A"/>
    <property type="match status" value="1"/>
</dbReference>
<dbReference type="GO" id="GO:0005886">
    <property type="term" value="C:plasma membrane"/>
    <property type="evidence" value="ECO:0007669"/>
    <property type="project" value="TreeGrafter"/>
</dbReference>
<evidence type="ECO:0000256" key="1">
    <source>
        <dbReference type="ARBA" id="ARBA00023002"/>
    </source>
</evidence>
<dbReference type="InterPro" id="IPR050369">
    <property type="entry name" value="RBOH/FRE"/>
</dbReference>
<dbReference type="Gene3D" id="3.40.50.80">
    <property type="entry name" value="Nucleotide-binding domain of ferredoxin-NADP reductase (FNR) module"/>
    <property type="match status" value="1"/>
</dbReference>
<dbReference type="PANTHER" id="PTHR11972">
    <property type="entry name" value="NADPH OXIDASE"/>
    <property type="match status" value="1"/>
</dbReference>
<reference evidence="5 6" key="1">
    <citation type="submission" date="2016-09" db="EMBL/GenBank/DDBJ databases">
        <title>Extensive genetic diversity and differential bi-allelic expression allows diatom success in the polar Southern Ocean.</title>
        <authorList>
            <consortium name="DOE Joint Genome Institute"/>
            <person name="Mock T."/>
            <person name="Otillar R.P."/>
            <person name="Strauss J."/>
            <person name="Dupont C."/>
            <person name="Frickenhaus S."/>
            <person name="Maumus F."/>
            <person name="Mcmullan M."/>
            <person name="Sanges R."/>
            <person name="Schmutz J."/>
            <person name="Toseland A."/>
            <person name="Valas R."/>
            <person name="Veluchamy A."/>
            <person name="Ward B.J."/>
            <person name="Allen A."/>
            <person name="Barry K."/>
            <person name="Falciatore A."/>
            <person name="Ferrante M."/>
            <person name="Fortunato A.E."/>
            <person name="Gloeckner G."/>
            <person name="Gruber A."/>
            <person name="Hipkin R."/>
            <person name="Janech M."/>
            <person name="Kroth P."/>
            <person name="Leese F."/>
            <person name="Lindquist E."/>
            <person name="Lyon B.R."/>
            <person name="Martin J."/>
            <person name="Mayer C."/>
            <person name="Parker M."/>
            <person name="Quesneville H."/>
            <person name="Raymond J."/>
            <person name="Uhlig C."/>
            <person name="Valentin K.U."/>
            <person name="Worden A.Z."/>
            <person name="Armbrust E.V."/>
            <person name="Bowler C."/>
            <person name="Green B."/>
            <person name="Moulton V."/>
            <person name="Van Oosterhout C."/>
            <person name="Grigoriev I."/>
        </authorList>
    </citation>
    <scope>NUCLEOTIDE SEQUENCE [LARGE SCALE GENOMIC DNA]</scope>
    <source>
        <strain evidence="5 6">CCMP1102</strain>
    </source>
</reference>
<feature type="transmembrane region" description="Helical" evidence="2">
    <location>
        <begin position="222"/>
        <end position="240"/>
    </location>
</feature>
<evidence type="ECO:0008006" key="7">
    <source>
        <dbReference type="Google" id="ProtNLM"/>
    </source>
</evidence>
<feature type="domain" description="FAD-binding 8" evidence="3">
    <location>
        <begin position="317"/>
        <end position="395"/>
    </location>
</feature>
<evidence type="ECO:0000256" key="2">
    <source>
        <dbReference type="SAM" id="Phobius"/>
    </source>
</evidence>
<keyword evidence="2" id="KW-0812">Transmembrane</keyword>
<evidence type="ECO:0000259" key="3">
    <source>
        <dbReference type="Pfam" id="PF08022"/>
    </source>
</evidence>
<dbReference type="InterPro" id="IPR013112">
    <property type="entry name" value="FAD-bd_8"/>
</dbReference>
<feature type="transmembrane region" description="Helical" evidence="2">
    <location>
        <begin position="182"/>
        <end position="202"/>
    </location>
</feature>
<dbReference type="Pfam" id="PF08030">
    <property type="entry name" value="NAD_binding_6"/>
    <property type="match status" value="1"/>
</dbReference>
<keyword evidence="2" id="KW-0472">Membrane</keyword>
<feature type="domain" description="Ferric reductase NAD binding" evidence="4">
    <location>
        <begin position="408"/>
        <end position="507"/>
    </location>
</feature>
<protein>
    <recommendedName>
        <fullName evidence="7">FAD-binding FR-type domain-containing protein</fullName>
    </recommendedName>
</protein>
<evidence type="ECO:0000313" key="5">
    <source>
        <dbReference type="EMBL" id="OEU08266.1"/>
    </source>
</evidence>
<name>A0A1E7ER18_9STRA</name>
<dbReference type="OrthoDB" id="48134at2759"/>
<dbReference type="Proteomes" id="UP000095751">
    <property type="component" value="Unassembled WGS sequence"/>
</dbReference>
<dbReference type="GO" id="GO:0016491">
    <property type="term" value="F:oxidoreductase activity"/>
    <property type="evidence" value="ECO:0007669"/>
    <property type="project" value="UniProtKB-KW"/>
</dbReference>
<dbReference type="Pfam" id="PF08022">
    <property type="entry name" value="FAD_binding_8"/>
    <property type="match status" value="1"/>
</dbReference>
<dbReference type="CDD" id="cd06186">
    <property type="entry name" value="NOX_Duox_like_FAD_NADP"/>
    <property type="match status" value="1"/>
</dbReference>
<dbReference type="EMBL" id="KV784381">
    <property type="protein sequence ID" value="OEU08266.1"/>
    <property type="molecule type" value="Genomic_DNA"/>
</dbReference>
<keyword evidence="2" id="KW-1133">Transmembrane helix</keyword>
<dbReference type="InParanoid" id="A0A1E7ER18"/>
<sequence>MKTSICEANKIDRNETKDKTLISRTSPWCGRVSTSVLSNIKKIVYRYNNIEFKWLKFTQILCGIYILTVTFTYSGALGIFGGARDRKTALVVDSNNDVNTRNGIIEYNVNPVFDRNGDGATISRAIIASSTIQMLLLGLSRFSRYFMYPAIVCVFWTKLRATQAFIDKTPFRVFCIQDTHRLHVYCGWVIFIDSCLHAIFHLIRWSLQRNLKRLLFNHNSGITGSIVIISTFIIVIPMTILKKQLKFEIRKYAHYFFWTFCIAMSFHASCQAIPNGGFCAFIFPILIISYGLDALYVKSFMSERINTVNYKVMQSGVELTMPVSKRFQNGLISGGYGYIMLPWIDKNQWHAFSLYENPLDTSIRHMFIEKRGDWTTKLHRKIKSCSTTSRPVWLSGPFPSPYNNAINFDNMILVASGIGITPALSAIEAHGDSRRINLIWVVRDASMLVFFLENAKLDEKGLNLIFYTGKESLPDSTAKYHQHFNDGAQHIKIINGRPDLSYVIPNIIEFVDKGGINWEKALLMNKVNEDEEVGSPGTTCDDCFSDCYDVEDEEDEEEEWSRPLVPFTKNASRKTSIGDLSGGLEDTWRALSMPKVWKEKVGTRDYIKTSMAKDHLETWGLLFCGGRNKLLENLIRESKDLGIPLHQEAFDCNCDQLIFEYNSIIGIEIGSEFAMELVLGFFVVRTIAYNPTIRTVSELGTGFSSRLSSGLGLGFGNEFIVL</sequence>
<dbReference type="SUPFAM" id="SSF52343">
    <property type="entry name" value="Ferredoxin reductase-like, C-terminal NADP-linked domain"/>
    <property type="match status" value="1"/>
</dbReference>
<dbReference type="InterPro" id="IPR039261">
    <property type="entry name" value="FNR_nucleotide-bd"/>
</dbReference>
<dbReference type="AlphaFoldDB" id="A0A1E7ER18"/>
<evidence type="ECO:0000259" key="4">
    <source>
        <dbReference type="Pfam" id="PF08030"/>
    </source>
</evidence>
<evidence type="ECO:0000313" key="6">
    <source>
        <dbReference type="Proteomes" id="UP000095751"/>
    </source>
</evidence>
<organism evidence="5 6">
    <name type="scientific">Fragilariopsis cylindrus CCMP1102</name>
    <dbReference type="NCBI Taxonomy" id="635003"/>
    <lineage>
        <taxon>Eukaryota</taxon>
        <taxon>Sar</taxon>
        <taxon>Stramenopiles</taxon>
        <taxon>Ochrophyta</taxon>
        <taxon>Bacillariophyta</taxon>
        <taxon>Bacillariophyceae</taxon>
        <taxon>Bacillariophycidae</taxon>
        <taxon>Bacillariales</taxon>
        <taxon>Bacillariaceae</taxon>
        <taxon>Fragilariopsis</taxon>
    </lineage>
</organism>
<dbReference type="KEGG" id="fcy:FRACYDRAFT_250055"/>
<dbReference type="InterPro" id="IPR013121">
    <property type="entry name" value="Fe_red_NAD-bd_6"/>
</dbReference>
<feature type="transmembrane region" description="Helical" evidence="2">
    <location>
        <begin position="60"/>
        <end position="80"/>
    </location>
</feature>
<keyword evidence="6" id="KW-1185">Reference proteome</keyword>
<keyword evidence="1" id="KW-0560">Oxidoreductase</keyword>
<gene>
    <name evidence="5" type="ORF">FRACYDRAFT_250055</name>
</gene>
<accession>A0A1E7ER18</accession>